<name>A0A820DK96_9BILA</name>
<accession>A0A820DK96</accession>
<evidence type="ECO:0000313" key="1">
    <source>
        <dbReference type="EMBL" id="CAF4233455.1"/>
    </source>
</evidence>
<sequence>MEFATPNECSIRDAFGLNAAIFECFHLTILSFPNRFYTILPLGVCQYKDSLDEELLYVYCLRLKFTAIIGRIDKTLRNMTKNAEVHDTELQAQANVIELATYDQNTNNTKL</sequence>
<dbReference type="Proteomes" id="UP000663873">
    <property type="component" value="Unassembled WGS sequence"/>
</dbReference>
<dbReference type="EMBL" id="CAJOBP010000902">
    <property type="protein sequence ID" value="CAF4233455.1"/>
    <property type="molecule type" value="Genomic_DNA"/>
</dbReference>
<dbReference type="AlphaFoldDB" id="A0A820DK96"/>
<evidence type="ECO:0000313" key="2">
    <source>
        <dbReference type="Proteomes" id="UP000663873"/>
    </source>
</evidence>
<gene>
    <name evidence="1" type="ORF">UJA718_LOCUS8480</name>
</gene>
<proteinExistence type="predicted"/>
<comment type="caution">
    <text evidence="1">The sequence shown here is derived from an EMBL/GenBank/DDBJ whole genome shotgun (WGS) entry which is preliminary data.</text>
</comment>
<organism evidence="1 2">
    <name type="scientific">Rotaria socialis</name>
    <dbReference type="NCBI Taxonomy" id="392032"/>
    <lineage>
        <taxon>Eukaryota</taxon>
        <taxon>Metazoa</taxon>
        <taxon>Spiralia</taxon>
        <taxon>Gnathifera</taxon>
        <taxon>Rotifera</taxon>
        <taxon>Eurotatoria</taxon>
        <taxon>Bdelloidea</taxon>
        <taxon>Philodinida</taxon>
        <taxon>Philodinidae</taxon>
        <taxon>Rotaria</taxon>
    </lineage>
</organism>
<keyword evidence="2" id="KW-1185">Reference proteome</keyword>
<reference evidence="1" key="1">
    <citation type="submission" date="2021-02" db="EMBL/GenBank/DDBJ databases">
        <authorList>
            <person name="Nowell W R."/>
        </authorList>
    </citation>
    <scope>NUCLEOTIDE SEQUENCE</scope>
</reference>
<protein>
    <submittedName>
        <fullName evidence="1">Uncharacterized protein</fullName>
    </submittedName>
</protein>